<dbReference type="Proteomes" id="UP000275281">
    <property type="component" value="Unassembled WGS sequence"/>
</dbReference>
<keyword evidence="2" id="KW-1185">Reference proteome</keyword>
<sequence>MKGTLTSWIQRVQSNDILLGYGSLMSADSRKRHSAIVHEGIPVTVQHFARGWVTRAYHEQQTYVGAWPEQQASLNAQLVPVTFNPGLQQREQDYQFESVSFSQLVFDSVQVSESDLAQLKSKQFWICHTLDIVPADGEYPVNASYLATCLQGCLEAGGASEVERFINTTQYWPDWISDDLDQPLYPRAACLSHDDKAHCRKVIEKLMSRSAPQHAHRSDS</sequence>
<dbReference type="EMBL" id="RPOK01000004">
    <property type="protein sequence ID" value="RPJ66124.1"/>
    <property type="molecule type" value="Genomic_DNA"/>
</dbReference>
<organism evidence="1 2">
    <name type="scientific">Alteromonas sediminis</name>
    <dbReference type="NCBI Taxonomy" id="2259342"/>
    <lineage>
        <taxon>Bacteria</taxon>
        <taxon>Pseudomonadati</taxon>
        <taxon>Pseudomonadota</taxon>
        <taxon>Gammaproteobacteria</taxon>
        <taxon>Alteromonadales</taxon>
        <taxon>Alteromonadaceae</taxon>
        <taxon>Alteromonas/Salinimonas group</taxon>
        <taxon>Alteromonas</taxon>
    </lineage>
</organism>
<evidence type="ECO:0000313" key="2">
    <source>
        <dbReference type="Proteomes" id="UP000275281"/>
    </source>
</evidence>
<dbReference type="GO" id="GO:0016740">
    <property type="term" value="F:transferase activity"/>
    <property type="evidence" value="ECO:0007669"/>
    <property type="project" value="UniProtKB-KW"/>
</dbReference>
<proteinExistence type="predicted"/>
<dbReference type="AlphaFoldDB" id="A0A3N5Z6D4"/>
<accession>A0A3N5Z6D4</accession>
<dbReference type="OrthoDB" id="5567366at2"/>
<evidence type="ECO:0000313" key="1">
    <source>
        <dbReference type="EMBL" id="RPJ66124.1"/>
    </source>
</evidence>
<name>A0A3N5Z6D4_9ALTE</name>
<protein>
    <submittedName>
        <fullName evidence="1">Gamma-glutamylcyclotransferase</fullName>
    </submittedName>
</protein>
<gene>
    <name evidence="1" type="ORF">DRW07_14425</name>
</gene>
<comment type="caution">
    <text evidence="1">The sequence shown here is derived from an EMBL/GenBank/DDBJ whole genome shotgun (WGS) entry which is preliminary data.</text>
</comment>
<reference evidence="1 2" key="1">
    <citation type="submission" date="2018-11" db="EMBL/GenBank/DDBJ databases">
        <authorList>
            <person name="Ye M.-Q."/>
            <person name="Du Z.-J."/>
        </authorList>
    </citation>
    <scope>NUCLEOTIDE SEQUENCE [LARGE SCALE GENOMIC DNA]</scope>
    <source>
        <strain evidence="1 2">U0105</strain>
    </source>
</reference>
<keyword evidence="1" id="KW-0808">Transferase</keyword>